<organism evidence="1 2">
    <name type="scientific">Trifolium pratense</name>
    <name type="common">Red clover</name>
    <dbReference type="NCBI Taxonomy" id="57577"/>
    <lineage>
        <taxon>Eukaryota</taxon>
        <taxon>Viridiplantae</taxon>
        <taxon>Streptophyta</taxon>
        <taxon>Embryophyta</taxon>
        <taxon>Tracheophyta</taxon>
        <taxon>Spermatophyta</taxon>
        <taxon>Magnoliopsida</taxon>
        <taxon>eudicotyledons</taxon>
        <taxon>Gunneridae</taxon>
        <taxon>Pentapetalae</taxon>
        <taxon>rosids</taxon>
        <taxon>fabids</taxon>
        <taxon>Fabales</taxon>
        <taxon>Fabaceae</taxon>
        <taxon>Papilionoideae</taxon>
        <taxon>50 kb inversion clade</taxon>
        <taxon>NPAAA clade</taxon>
        <taxon>Hologalegina</taxon>
        <taxon>IRL clade</taxon>
        <taxon>Trifolieae</taxon>
        <taxon>Trifolium</taxon>
    </lineage>
</organism>
<evidence type="ECO:0000313" key="2">
    <source>
        <dbReference type="Proteomes" id="UP001177021"/>
    </source>
</evidence>
<gene>
    <name evidence="1" type="ORF">MILVUS5_LOCUS13567</name>
</gene>
<keyword evidence="2" id="KW-1185">Reference proteome</keyword>
<evidence type="ECO:0000313" key="1">
    <source>
        <dbReference type="EMBL" id="CAJ2644585.1"/>
    </source>
</evidence>
<proteinExistence type="predicted"/>
<dbReference type="EMBL" id="CASHSV030000034">
    <property type="protein sequence ID" value="CAJ2644585.1"/>
    <property type="molecule type" value="Genomic_DNA"/>
</dbReference>
<sequence length="88" mass="9930">MDVCKILDDKLSAFIEQSAIPHINEELGASFSCSSVRGYKHGLFVSERISQKFRTVGESFLHKPQGTQYIDIKDGSKLCLECLDYHGY</sequence>
<dbReference type="Proteomes" id="UP001177021">
    <property type="component" value="Unassembled WGS sequence"/>
</dbReference>
<reference evidence="1" key="1">
    <citation type="submission" date="2023-10" db="EMBL/GenBank/DDBJ databases">
        <authorList>
            <person name="Rodriguez Cubillos JULIANA M."/>
            <person name="De Vega J."/>
        </authorList>
    </citation>
    <scope>NUCLEOTIDE SEQUENCE</scope>
</reference>
<comment type="caution">
    <text evidence="1">The sequence shown here is derived from an EMBL/GenBank/DDBJ whole genome shotgun (WGS) entry which is preliminary data.</text>
</comment>
<protein>
    <submittedName>
        <fullName evidence="1">Uncharacterized protein</fullName>
    </submittedName>
</protein>
<accession>A0ACB0JK01</accession>
<name>A0ACB0JK01_TRIPR</name>